<dbReference type="AlphaFoldDB" id="A0A090WRD1"/>
<gene>
    <name evidence="1" type="ORF">JCM19301_3175</name>
    <name evidence="2" type="ORF">JCM19302_852</name>
    <name evidence="3" type="ORF">JCM19538_1023</name>
</gene>
<dbReference type="EMBL" id="BBNR01000005">
    <property type="protein sequence ID" value="GAL66697.1"/>
    <property type="molecule type" value="Genomic_DNA"/>
</dbReference>
<dbReference type="EMBL" id="BBNY01000090">
    <property type="protein sequence ID" value="GAL90965.1"/>
    <property type="molecule type" value="Genomic_DNA"/>
</dbReference>
<dbReference type="EMBL" id="BBNS01000003">
    <property type="protein sequence ID" value="GAL69957.1"/>
    <property type="molecule type" value="Genomic_DNA"/>
</dbReference>
<evidence type="ECO:0000313" key="2">
    <source>
        <dbReference type="EMBL" id="GAL69957.1"/>
    </source>
</evidence>
<proteinExistence type="predicted"/>
<protein>
    <submittedName>
        <fullName evidence="2">Uncharacterized protein</fullName>
    </submittedName>
</protein>
<name>A0A090WRD1_9FLAO</name>
<evidence type="ECO:0000313" key="3">
    <source>
        <dbReference type="EMBL" id="GAL90965.1"/>
    </source>
</evidence>
<evidence type="ECO:0000313" key="5">
    <source>
        <dbReference type="Proteomes" id="UP000030184"/>
    </source>
</evidence>
<evidence type="ECO:0000313" key="4">
    <source>
        <dbReference type="Proteomes" id="UP000029646"/>
    </source>
</evidence>
<organism evidence="2 4">
    <name type="scientific">Jejuia pallidilutea</name>
    <dbReference type="NCBI Taxonomy" id="504487"/>
    <lineage>
        <taxon>Bacteria</taxon>
        <taxon>Pseudomonadati</taxon>
        <taxon>Bacteroidota</taxon>
        <taxon>Flavobacteriia</taxon>
        <taxon>Flavobacteriales</taxon>
        <taxon>Flavobacteriaceae</taxon>
        <taxon>Jejuia</taxon>
    </lineage>
</organism>
<reference evidence="5" key="1">
    <citation type="journal article" date="2014" name="Genome Announc.">
        <title>Draft Genome Sequence of Marine Flavobacterium Jejuia pallidilutea Strain 11shimoA1 and Pigmentation Mutants.</title>
        <authorList>
            <person name="Takatani N."/>
            <person name="Nakanishi M."/>
            <person name="Meirelles P."/>
            <person name="Mino S."/>
            <person name="Suda W."/>
            <person name="Oshima K."/>
            <person name="Hattori M."/>
            <person name="Ohkuma M."/>
            <person name="Hosokawa M."/>
            <person name="Miyashita K."/>
            <person name="Thompson F.L."/>
            <person name="Niwa A."/>
            <person name="Sawabe T."/>
            <person name="Sawabe T."/>
        </authorList>
    </citation>
    <scope>NUCLEOTIDE SEQUENCE [LARGE SCALE GENOMIC DNA]</scope>
    <source>
        <strain evidence="5">JCM 19538</strain>
    </source>
</reference>
<dbReference type="Proteomes" id="UP000029641">
    <property type="component" value="Unassembled WGS sequence"/>
</dbReference>
<sequence>MFIMAEIPNRDFNPFCYIYGDGEMIAKTVKRTPPKNK</sequence>
<accession>A0A090WRD1</accession>
<dbReference type="Proteomes" id="UP000029646">
    <property type="component" value="Unassembled WGS sequence"/>
</dbReference>
<dbReference type="Proteomes" id="UP000030184">
    <property type="component" value="Unassembled WGS sequence"/>
</dbReference>
<evidence type="ECO:0000313" key="1">
    <source>
        <dbReference type="EMBL" id="GAL66697.1"/>
    </source>
</evidence>
<comment type="caution">
    <text evidence="2">The sequence shown here is derived from an EMBL/GenBank/DDBJ whole genome shotgun (WGS) entry which is preliminary data.</text>
</comment>
<keyword evidence="5" id="KW-1185">Reference proteome</keyword>